<keyword evidence="5" id="KW-0479">Metal-binding</keyword>
<dbReference type="Gene3D" id="1.10.3090.10">
    <property type="entry name" value="cca-adding enzyme, domain 2"/>
    <property type="match status" value="1"/>
</dbReference>
<dbReference type="Proteomes" id="UP000186705">
    <property type="component" value="Unassembled WGS sequence"/>
</dbReference>
<dbReference type="GO" id="GO:0008033">
    <property type="term" value="P:tRNA processing"/>
    <property type="evidence" value="ECO:0007669"/>
    <property type="project" value="UniProtKB-KW"/>
</dbReference>
<keyword evidence="2 8" id="KW-0808">Transferase</keyword>
<organism evidence="12 13">
    <name type="scientific">Dubosiella newyorkensis</name>
    <dbReference type="NCBI Taxonomy" id="1862672"/>
    <lineage>
        <taxon>Bacteria</taxon>
        <taxon>Bacillati</taxon>
        <taxon>Bacillota</taxon>
        <taxon>Erysipelotrichia</taxon>
        <taxon>Erysipelotrichales</taxon>
        <taxon>Erysipelotrichaceae</taxon>
        <taxon>Dubosiella</taxon>
    </lineage>
</organism>
<feature type="domain" description="tRNA nucleotidyltransferase/poly(A) polymerase RNA and SrmB- binding" evidence="11">
    <location>
        <begin position="181"/>
        <end position="235"/>
    </location>
</feature>
<dbReference type="Pfam" id="PF01743">
    <property type="entry name" value="PolyA_pol"/>
    <property type="match status" value="1"/>
</dbReference>
<evidence type="ECO:0000259" key="10">
    <source>
        <dbReference type="Pfam" id="PF01966"/>
    </source>
</evidence>
<dbReference type="InterPro" id="IPR006675">
    <property type="entry name" value="HDIG_dom"/>
</dbReference>
<comment type="cofactor">
    <cofactor evidence="1">
        <name>Mg(2+)</name>
        <dbReference type="ChEBI" id="CHEBI:18420"/>
    </cofactor>
</comment>
<evidence type="ECO:0000256" key="4">
    <source>
        <dbReference type="ARBA" id="ARBA00022695"/>
    </source>
</evidence>
<name>A0A1U7NMB8_9FIRM</name>
<dbReference type="GO" id="GO:0000166">
    <property type="term" value="F:nucleotide binding"/>
    <property type="evidence" value="ECO:0007669"/>
    <property type="project" value="UniProtKB-KW"/>
</dbReference>
<comment type="caution">
    <text evidence="12">The sequence shown here is derived from an EMBL/GenBank/DDBJ whole genome shotgun (WGS) entry which is preliminary data.</text>
</comment>
<dbReference type="InterPro" id="IPR006674">
    <property type="entry name" value="HD_domain"/>
</dbReference>
<evidence type="ECO:0000256" key="1">
    <source>
        <dbReference type="ARBA" id="ARBA00001946"/>
    </source>
</evidence>
<dbReference type="InterPro" id="IPR032828">
    <property type="entry name" value="PolyA_RNA-bd"/>
</dbReference>
<evidence type="ECO:0000259" key="11">
    <source>
        <dbReference type="Pfam" id="PF12627"/>
    </source>
</evidence>
<evidence type="ECO:0000256" key="3">
    <source>
        <dbReference type="ARBA" id="ARBA00022694"/>
    </source>
</evidence>
<gene>
    <name evidence="12" type="ORF">BO225_06605</name>
</gene>
<dbReference type="GO" id="GO:0016779">
    <property type="term" value="F:nucleotidyltransferase activity"/>
    <property type="evidence" value="ECO:0007669"/>
    <property type="project" value="UniProtKB-KW"/>
</dbReference>
<dbReference type="SUPFAM" id="SSF81301">
    <property type="entry name" value="Nucleotidyltransferase"/>
    <property type="match status" value="1"/>
</dbReference>
<feature type="domain" description="HD" evidence="10">
    <location>
        <begin position="247"/>
        <end position="332"/>
    </location>
</feature>
<evidence type="ECO:0000256" key="7">
    <source>
        <dbReference type="ARBA" id="ARBA00022842"/>
    </source>
</evidence>
<dbReference type="Gene3D" id="3.30.460.10">
    <property type="entry name" value="Beta Polymerase, domain 2"/>
    <property type="match status" value="1"/>
</dbReference>
<keyword evidence="6" id="KW-0547">Nucleotide-binding</keyword>
<dbReference type="InterPro" id="IPR050264">
    <property type="entry name" value="Bact_CCA-adding_enz_type3_sf"/>
</dbReference>
<comment type="similarity">
    <text evidence="8">Belongs to the tRNA nucleotidyltransferase/poly(A) polymerase family.</text>
</comment>
<evidence type="ECO:0000313" key="13">
    <source>
        <dbReference type="Proteomes" id="UP000186705"/>
    </source>
</evidence>
<keyword evidence="7" id="KW-0460">Magnesium</keyword>
<feature type="domain" description="Poly A polymerase head" evidence="9">
    <location>
        <begin position="34"/>
        <end position="153"/>
    </location>
</feature>
<dbReference type="Gene3D" id="1.10.246.80">
    <property type="match status" value="1"/>
</dbReference>
<proteinExistence type="inferred from homology"/>
<dbReference type="NCBIfam" id="TIGR00277">
    <property type="entry name" value="HDIG"/>
    <property type="match status" value="1"/>
</dbReference>
<dbReference type="InterPro" id="IPR043519">
    <property type="entry name" value="NT_sf"/>
</dbReference>
<dbReference type="EMBL" id="MPKA01000066">
    <property type="protein sequence ID" value="OLU46312.1"/>
    <property type="molecule type" value="Genomic_DNA"/>
</dbReference>
<reference evidence="12 13" key="1">
    <citation type="submission" date="2016-11" db="EMBL/GenBank/DDBJ databases">
        <title>Description of two novel members of the family Erysipelotrichaceae: Ileibacterium lipovorans gen. nov., sp. nov. and Dubosiella newyorkensis, gen. nov., sp. nov.</title>
        <authorList>
            <person name="Cox L.M."/>
            <person name="Sohn J."/>
            <person name="Tyrrell K.L."/>
            <person name="Citron D.M."/>
            <person name="Lawson P.A."/>
            <person name="Patel N.B."/>
            <person name="Iizumi T."/>
            <person name="Perez-Perez G.I."/>
            <person name="Goldstein E.J."/>
            <person name="Blaser M.J."/>
        </authorList>
    </citation>
    <scope>NUCLEOTIDE SEQUENCE [LARGE SCALE GENOMIC DNA]</scope>
    <source>
        <strain evidence="12 13">NYU-BL-A4</strain>
    </source>
</reference>
<evidence type="ECO:0000256" key="8">
    <source>
        <dbReference type="RuleBase" id="RU003953"/>
    </source>
</evidence>
<protein>
    <recommendedName>
        <fullName evidence="14">CCA tRNA nucleotidyltransferase</fullName>
    </recommendedName>
</protein>
<evidence type="ECO:0000313" key="12">
    <source>
        <dbReference type="EMBL" id="OLU46312.1"/>
    </source>
</evidence>
<evidence type="ECO:0000256" key="6">
    <source>
        <dbReference type="ARBA" id="ARBA00022741"/>
    </source>
</evidence>
<evidence type="ECO:0000259" key="9">
    <source>
        <dbReference type="Pfam" id="PF01743"/>
    </source>
</evidence>
<dbReference type="CDD" id="cd05398">
    <property type="entry name" value="NT_ClassII-CCAase"/>
    <property type="match status" value="1"/>
</dbReference>
<keyword evidence="4" id="KW-0548">Nucleotidyltransferase</keyword>
<dbReference type="STRING" id="1862672.BO225_06605"/>
<evidence type="ECO:0000256" key="5">
    <source>
        <dbReference type="ARBA" id="ARBA00022723"/>
    </source>
</evidence>
<dbReference type="SUPFAM" id="SSF81891">
    <property type="entry name" value="Poly A polymerase C-terminal region-like"/>
    <property type="match status" value="1"/>
</dbReference>
<dbReference type="Pfam" id="PF12627">
    <property type="entry name" value="PolyA_pol_RNAbd"/>
    <property type="match status" value="1"/>
</dbReference>
<dbReference type="Pfam" id="PF01966">
    <property type="entry name" value="HD"/>
    <property type="match status" value="1"/>
</dbReference>
<sequence length="453" mass="52198">MIKYLHPRKEKSMQIPSYIQTILDTFEKAGYESYLVGGCVRDFLLSRPIHDYDLCTNALPIQVQSLFSHTIPTGILHGTITILEAGQSVECTTYRKEKGYSDNRHPDHIDYVSSLSEDLLRRDFTINALAYHPKKGIVDVTGGQKDLHDHIIRAIGDPSLRFQEDALRMIRAHRFAAVLHFQIEEKTREAIHENADLIKNVAVERIVPELDLILKTDPIQIRNMLDLLEPWIPELKECVSCSQHSIYHTTNVLDHTLQALQYLPTYDQEAAWALLLHDLGKPSTKTTDTHGLDHFKGHPKVSAQIARRVVKALKMPKKTQKMIETLVLYHDDVRAPSLKWLYKYRIQLGMSDEWIHKFFLVQYGDIMAHSQKGQKRLDLLKETVAFYEKEKKERPLSLKDLAINGNDIKNALGVLDHQIGNLLKEALDHAFYHPEKNNRADLLSYLERRNHSS</sequence>
<dbReference type="PANTHER" id="PTHR46173">
    <property type="entry name" value="CCA TRNA NUCLEOTIDYLTRANSFERASE 1, MITOCHONDRIAL"/>
    <property type="match status" value="1"/>
</dbReference>
<dbReference type="CDD" id="cd00077">
    <property type="entry name" value="HDc"/>
    <property type="match status" value="1"/>
</dbReference>
<keyword evidence="8" id="KW-0694">RNA-binding</keyword>
<dbReference type="InterPro" id="IPR002646">
    <property type="entry name" value="PolA_pol_head_dom"/>
</dbReference>
<dbReference type="PANTHER" id="PTHR46173:SF1">
    <property type="entry name" value="CCA TRNA NUCLEOTIDYLTRANSFERASE 1, MITOCHONDRIAL"/>
    <property type="match status" value="1"/>
</dbReference>
<dbReference type="AlphaFoldDB" id="A0A1U7NMB8"/>
<keyword evidence="13" id="KW-1185">Reference proteome</keyword>
<accession>A0A1U7NMB8</accession>
<dbReference type="GO" id="GO:0000049">
    <property type="term" value="F:tRNA binding"/>
    <property type="evidence" value="ECO:0007669"/>
    <property type="project" value="TreeGrafter"/>
</dbReference>
<keyword evidence="3" id="KW-0819">tRNA processing</keyword>
<dbReference type="InterPro" id="IPR003607">
    <property type="entry name" value="HD/PDEase_dom"/>
</dbReference>
<evidence type="ECO:0008006" key="14">
    <source>
        <dbReference type="Google" id="ProtNLM"/>
    </source>
</evidence>
<dbReference type="GO" id="GO:0046872">
    <property type="term" value="F:metal ion binding"/>
    <property type="evidence" value="ECO:0007669"/>
    <property type="project" value="UniProtKB-KW"/>
</dbReference>
<evidence type="ECO:0000256" key="2">
    <source>
        <dbReference type="ARBA" id="ARBA00022679"/>
    </source>
</evidence>